<comment type="caution">
    <text evidence="1">The sequence shown here is derived from an EMBL/GenBank/DDBJ whole genome shotgun (WGS) entry which is preliminary data.</text>
</comment>
<accession>A0A841BC91</accession>
<reference evidence="1 2" key="1">
    <citation type="submission" date="2020-08" db="EMBL/GenBank/DDBJ databases">
        <title>Sequencing the genomes of 1000 actinobacteria strains.</title>
        <authorList>
            <person name="Klenk H.-P."/>
        </authorList>
    </citation>
    <scope>NUCLEOTIDE SEQUENCE [LARGE SCALE GENOMIC DNA]</scope>
    <source>
        <strain evidence="1 2">DSM 45272</strain>
    </source>
</reference>
<sequence>MKRLVKHVPGFSKTTLRFADYESGIESAVARARKQNGEPGAEHGGNPSTGVWVLVEKIN</sequence>
<dbReference type="AlphaFoldDB" id="A0A841BC91"/>
<dbReference type="EMBL" id="JACHMX010000001">
    <property type="protein sequence ID" value="MBB5856580.1"/>
    <property type="molecule type" value="Genomic_DNA"/>
</dbReference>
<name>A0A841BC91_9PSEU</name>
<evidence type="ECO:0000313" key="1">
    <source>
        <dbReference type="EMBL" id="MBB5856580.1"/>
    </source>
</evidence>
<keyword evidence="2" id="KW-1185">Reference proteome</keyword>
<dbReference type="Proteomes" id="UP000580861">
    <property type="component" value="Unassembled WGS sequence"/>
</dbReference>
<proteinExistence type="predicted"/>
<evidence type="ECO:0000313" key="2">
    <source>
        <dbReference type="Proteomes" id="UP000580861"/>
    </source>
</evidence>
<gene>
    <name evidence="1" type="ORF">HDA45_006667</name>
</gene>
<organism evidence="1 2">
    <name type="scientific">Amycolatopsis umgeniensis</name>
    <dbReference type="NCBI Taxonomy" id="336628"/>
    <lineage>
        <taxon>Bacteria</taxon>
        <taxon>Bacillati</taxon>
        <taxon>Actinomycetota</taxon>
        <taxon>Actinomycetes</taxon>
        <taxon>Pseudonocardiales</taxon>
        <taxon>Pseudonocardiaceae</taxon>
        <taxon>Amycolatopsis</taxon>
    </lineage>
</organism>
<protein>
    <submittedName>
        <fullName evidence="1">Uncharacterized protein</fullName>
    </submittedName>
</protein>